<dbReference type="InterPro" id="IPR056569">
    <property type="entry name" value="ArlJ-like"/>
</dbReference>
<dbReference type="EMBL" id="JFZT01000019">
    <property type="protein sequence ID" value="EZQ10802.1"/>
    <property type="molecule type" value="Genomic_DNA"/>
</dbReference>
<comment type="subcellular location">
    <subcellularLocation>
        <location evidence="1">Cell membrane</location>
        <topology evidence="1">Multi-pass membrane protein</topology>
    </subcellularLocation>
</comment>
<dbReference type="Pfam" id="PF00482">
    <property type="entry name" value="T2SSF"/>
    <property type="match status" value="2"/>
</dbReference>
<feature type="transmembrane region" description="Helical" evidence="6">
    <location>
        <begin position="357"/>
        <end position="376"/>
    </location>
</feature>
<evidence type="ECO:0000256" key="3">
    <source>
        <dbReference type="ARBA" id="ARBA00022692"/>
    </source>
</evidence>
<evidence type="ECO:0000256" key="1">
    <source>
        <dbReference type="ARBA" id="ARBA00004651"/>
    </source>
</evidence>
<evidence type="ECO:0000256" key="6">
    <source>
        <dbReference type="SAM" id="Phobius"/>
    </source>
</evidence>
<dbReference type="Proteomes" id="UP000024332">
    <property type="component" value="Unassembled WGS sequence"/>
</dbReference>
<name>A0A031LQZ2_9CREN</name>
<dbReference type="AlphaFoldDB" id="A0A031LQZ2"/>
<reference evidence="8 9" key="1">
    <citation type="submission" date="2014-03" db="EMBL/GenBank/DDBJ databases">
        <title>Draft genome sequence of the novel thermoacidophilic archaea Acidianus copahuensis ALE1 strain, isolated from Copahue volcanic area in Neuquen Argentina.</title>
        <authorList>
            <person name="Urbieta M.S."/>
            <person name="Rascovan N."/>
            <person name="Castro C."/>
            <person name="Revale S."/>
            <person name="Giaveno M.A."/>
            <person name="Vazquez M.P."/>
            <person name="Donati E.R."/>
        </authorList>
    </citation>
    <scope>NUCLEOTIDE SEQUENCE [LARGE SCALE GENOMIC DNA]</scope>
    <source>
        <strain evidence="8 9">ALE1</strain>
    </source>
</reference>
<feature type="domain" description="Type II secretion system protein GspF" evidence="7">
    <location>
        <begin position="393"/>
        <end position="523"/>
    </location>
</feature>
<keyword evidence="9" id="KW-1185">Reference proteome</keyword>
<keyword evidence="2" id="KW-1003">Cell membrane</keyword>
<proteinExistence type="predicted"/>
<dbReference type="OrthoDB" id="12374at2157"/>
<organism evidence="8 9">
    <name type="scientific">Candidatus Acidianus copahuensis</name>
    <dbReference type="NCBI Taxonomy" id="1160895"/>
    <lineage>
        <taxon>Archaea</taxon>
        <taxon>Thermoproteota</taxon>
        <taxon>Thermoprotei</taxon>
        <taxon>Sulfolobales</taxon>
        <taxon>Sulfolobaceae</taxon>
        <taxon>Acidianus</taxon>
    </lineage>
</organism>
<protein>
    <submittedName>
        <fullName evidence="8">Flagellar assembly protein</fullName>
    </submittedName>
</protein>
<evidence type="ECO:0000256" key="2">
    <source>
        <dbReference type="ARBA" id="ARBA00022475"/>
    </source>
</evidence>
<comment type="caution">
    <text evidence="8">The sequence shown here is derived from an EMBL/GenBank/DDBJ whole genome shotgun (WGS) entry which is preliminary data.</text>
</comment>
<evidence type="ECO:0000256" key="5">
    <source>
        <dbReference type="ARBA" id="ARBA00023136"/>
    </source>
</evidence>
<feature type="transmembrane region" description="Helical" evidence="6">
    <location>
        <begin position="21"/>
        <end position="40"/>
    </location>
</feature>
<dbReference type="Gene3D" id="1.20.81.30">
    <property type="entry name" value="Type II secretion system (T2SS), domain F"/>
    <property type="match status" value="1"/>
</dbReference>
<feature type="transmembrane region" description="Helical" evidence="6">
    <location>
        <begin position="547"/>
        <end position="569"/>
    </location>
</feature>
<evidence type="ECO:0000313" key="9">
    <source>
        <dbReference type="Proteomes" id="UP000024332"/>
    </source>
</evidence>
<dbReference type="STRING" id="1160895.CM19_02920"/>
<dbReference type="RefSeq" id="WP_048098906.1">
    <property type="nucleotide sequence ID" value="NZ_JFZT01000019.1"/>
</dbReference>
<dbReference type="GO" id="GO:0005886">
    <property type="term" value="C:plasma membrane"/>
    <property type="evidence" value="ECO:0007669"/>
    <property type="project" value="UniProtKB-SubCell"/>
</dbReference>
<feature type="transmembrane region" description="Helical" evidence="6">
    <location>
        <begin position="500"/>
        <end position="527"/>
    </location>
</feature>
<feature type="transmembrane region" description="Helical" evidence="6">
    <location>
        <begin position="581"/>
        <end position="603"/>
    </location>
</feature>
<feature type="transmembrane region" description="Helical" evidence="6">
    <location>
        <begin position="252"/>
        <end position="271"/>
    </location>
</feature>
<feature type="transmembrane region" description="Helical" evidence="6">
    <location>
        <begin position="136"/>
        <end position="156"/>
    </location>
</feature>
<evidence type="ECO:0000259" key="7">
    <source>
        <dbReference type="Pfam" id="PF00482"/>
    </source>
</evidence>
<keyword evidence="3 6" id="KW-0812">Transmembrane</keyword>
<keyword evidence="8" id="KW-0969">Cilium</keyword>
<dbReference type="PANTHER" id="PTHR35402:SF1">
    <property type="entry name" value="TYPE II SECRETION SYSTEM PROTEIN GSPF DOMAIN-CONTAINING PROTEIN"/>
    <property type="match status" value="1"/>
</dbReference>
<dbReference type="PANTHER" id="PTHR35402">
    <property type="entry name" value="INTEGRAL MEMBRANE PROTEIN-RELATED"/>
    <property type="match status" value="1"/>
</dbReference>
<accession>A0A031LQZ2</accession>
<dbReference type="InterPro" id="IPR042094">
    <property type="entry name" value="T2SS_GspF_sf"/>
</dbReference>
<keyword evidence="8" id="KW-0966">Cell projection</keyword>
<dbReference type="InterPro" id="IPR018076">
    <property type="entry name" value="T2SS_GspF_dom"/>
</dbReference>
<evidence type="ECO:0000256" key="4">
    <source>
        <dbReference type="ARBA" id="ARBA00022989"/>
    </source>
</evidence>
<gene>
    <name evidence="8" type="ORF">CM19_02920</name>
</gene>
<keyword evidence="4 6" id="KW-1133">Transmembrane helix</keyword>
<feature type="transmembrane region" description="Helical" evidence="6">
    <location>
        <begin position="60"/>
        <end position="87"/>
    </location>
</feature>
<feature type="transmembrane region" description="Helical" evidence="6">
    <location>
        <begin position="283"/>
        <end position="303"/>
    </location>
</feature>
<evidence type="ECO:0000313" key="8">
    <source>
        <dbReference type="EMBL" id="EZQ10802.1"/>
    </source>
</evidence>
<feature type="transmembrane region" description="Helical" evidence="6">
    <location>
        <begin position="315"/>
        <end position="337"/>
    </location>
</feature>
<keyword evidence="5 6" id="KW-0472">Membrane</keyword>
<sequence>MAFKLRKTASNRQEKSTKTSISLYLSFYNLGIVKSIAKGIQGKLLKAGISEDPQLYAAKLFFFLLLSIVMAVFLTAIGIFIFVKFYLLFRLAKYLVLSMMMIMFGIIIPPTAYLAITANISQTIENRRIGYDAEVAPFSSVFIIFLKAGLAPRIMFEKLSKSSAFNFVTQYSTYLTKRMRYLGEGVEDAIANSVKTSPSKLLTDFLMTYVTAVRTGAPVIETMESKAKDILEQLKLKASLASDKLSGIAEVYVIWLSSGFIMFFLTIILQGVFPQLHFIPDSILGVLAVVVLPLINLIFVYEVEQIQLRFPDKKVNYRIFYISFASGIVVMLAILAAEHQLVEFFTLSGGLADVIPVSVAITIGLLVASLPPAIILTRKLRAGTGYDPYVVGFLRAISEGVRAGLPPETVIRNIKDAAEMGKLRTILQEIYGYMRLGYPLKDAFKKGSEKIMDFSSKIALVSLADMIEIGSMTPETVESIADQIDAQIKIKREYDEKVKILLATPYVGIVLALIASLILGSAILGLISGNSALTFSYGPLASASVYLPKAIFITAISSIFNSFFAGFLVGKLSSGKIAYGFLHSAILVAITLVMLIVLVHVHFNFMSSSPASL</sequence>
<feature type="domain" description="Type II secretion system protein GspF" evidence="7">
    <location>
        <begin position="138"/>
        <end position="266"/>
    </location>
</feature>
<feature type="transmembrane region" description="Helical" evidence="6">
    <location>
        <begin position="94"/>
        <end position="116"/>
    </location>
</feature>
<keyword evidence="8" id="KW-0282">Flagellum</keyword>